<dbReference type="PANTHER" id="PTHR47174:SF3">
    <property type="entry name" value="BRIDGING INTEGRATOR 3"/>
    <property type="match status" value="1"/>
</dbReference>
<dbReference type="HOGENOM" id="CLU_072096_0_0_1"/>
<evidence type="ECO:0000256" key="2">
    <source>
        <dbReference type="ARBA" id="ARBA00022490"/>
    </source>
</evidence>
<gene>
    <name evidence="6" type="ORF">CANTEDRAFT_114812</name>
</gene>
<dbReference type="InterPro" id="IPR027267">
    <property type="entry name" value="AH/BAR_dom_sf"/>
</dbReference>
<keyword evidence="2" id="KW-0963">Cytoplasm</keyword>
<dbReference type="EMBL" id="GL996527">
    <property type="protein sequence ID" value="EGV61346.1"/>
    <property type="molecule type" value="Genomic_DNA"/>
</dbReference>
<dbReference type="GeneID" id="18247592"/>
<dbReference type="OrthoDB" id="446293at2759"/>
<dbReference type="GO" id="GO:0008289">
    <property type="term" value="F:lipid binding"/>
    <property type="evidence" value="ECO:0007669"/>
    <property type="project" value="TreeGrafter"/>
</dbReference>
<feature type="coiled-coil region" evidence="4">
    <location>
        <begin position="175"/>
        <end position="213"/>
    </location>
</feature>
<dbReference type="InterPro" id="IPR046982">
    <property type="entry name" value="BIN3/RVS161-like"/>
</dbReference>
<dbReference type="AlphaFoldDB" id="G3B9X0"/>
<evidence type="ECO:0000313" key="6">
    <source>
        <dbReference type="EMBL" id="EGV61346.1"/>
    </source>
</evidence>
<dbReference type="InterPro" id="IPR004148">
    <property type="entry name" value="BAR_dom"/>
</dbReference>
<evidence type="ECO:0000256" key="3">
    <source>
        <dbReference type="ARBA" id="ARBA00023212"/>
    </source>
</evidence>
<dbReference type="KEGG" id="cten:18247592"/>
<dbReference type="SUPFAM" id="SSF103657">
    <property type="entry name" value="BAR/IMD domain-like"/>
    <property type="match status" value="1"/>
</dbReference>
<keyword evidence="4" id="KW-0175">Coiled coil</keyword>
<keyword evidence="3" id="KW-0206">Cytoskeleton</keyword>
<organism evidence="7">
    <name type="scientific">Candida tenuis (strain ATCC 10573 / BCRC 21748 / CBS 615 / JCM 9827 / NBRC 10315 / NRRL Y-1498 / VKM Y-70)</name>
    <name type="common">Yeast</name>
    <name type="synonym">Yamadazyma tenuis</name>
    <dbReference type="NCBI Taxonomy" id="590646"/>
    <lineage>
        <taxon>Eukaryota</taxon>
        <taxon>Fungi</taxon>
        <taxon>Dikarya</taxon>
        <taxon>Ascomycota</taxon>
        <taxon>Saccharomycotina</taxon>
        <taxon>Pichiomycetes</taxon>
        <taxon>Debaryomycetaceae</taxon>
        <taxon>Yamadazyma</taxon>
    </lineage>
</organism>
<dbReference type="SMART" id="SM00721">
    <property type="entry name" value="BAR"/>
    <property type="match status" value="1"/>
</dbReference>
<dbReference type="PROSITE" id="PS51021">
    <property type="entry name" value="BAR"/>
    <property type="match status" value="1"/>
</dbReference>
<dbReference type="eggNOG" id="KOG3771">
    <property type="taxonomic scope" value="Eukaryota"/>
</dbReference>
<dbReference type="PANTHER" id="PTHR47174">
    <property type="entry name" value="BRIDGING INTEGRATOR 3"/>
    <property type="match status" value="1"/>
</dbReference>
<dbReference type="GO" id="GO:1990528">
    <property type="term" value="C:Rvs161p-Rvs167p complex"/>
    <property type="evidence" value="ECO:0007669"/>
    <property type="project" value="TreeGrafter"/>
</dbReference>
<feature type="domain" description="BAR" evidence="5">
    <location>
        <begin position="17"/>
        <end position="256"/>
    </location>
</feature>
<dbReference type="STRING" id="590646.G3B9X0"/>
<evidence type="ECO:0000313" key="7">
    <source>
        <dbReference type="Proteomes" id="UP000000707"/>
    </source>
</evidence>
<evidence type="ECO:0000256" key="4">
    <source>
        <dbReference type="SAM" id="Coils"/>
    </source>
</evidence>
<evidence type="ECO:0000256" key="1">
    <source>
        <dbReference type="ARBA" id="ARBA00004245"/>
    </source>
</evidence>
<evidence type="ECO:0000259" key="5">
    <source>
        <dbReference type="PROSITE" id="PS51021"/>
    </source>
</evidence>
<dbReference type="GO" id="GO:0051666">
    <property type="term" value="P:actin cortical patch localization"/>
    <property type="evidence" value="ECO:0007669"/>
    <property type="project" value="InterPro"/>
</dbReference>
<comment type="subcellular location">
    <subcellularLocation>
        <location evidence="1">Cytoplasm</location>
        <location evidence="1">Cytoskeleton</location>
    </subcellularLocation>
</comment>
<dbReference type="GO" id="GO:0031097">
    <property type="term" value="C:medial cortex"/>
    <property type="evidence" value="ECO:0007669"/>
    <property type="project" value="TreeGrafter"/>
</dbReference>
<name>G3B9X0_CANTC</name>
<dbReference type="GO" id="GO:0097320">
    <property type="term" value="P:plasma membrane tubulation"/>
    <property type="evidence" value="ECO:0007669"/>
    <property type="project" value="TreeGrafter"/>
</dbReference>
<dbReference type="Pfam" id="PF03114">
    <property type="entry name" value="BAR"/>
    <property type="match status" value="1"/>
</dbReference>
<reference evidence="6 7" key="1">
    <citation type="journal article" date="2011" name="Proc. Natl. Acad. Sci. U.S.A.">
        <title>Comparative genomics of xylose-fermenting fungi for enhanced biofuel production.</title>
        <authorList>
            <person name="Wohlbach D.J."/>
            <person name="Kuo A."/>
            <person name="Sato T.K."/>
            <person name="Potts K.M."/>
            <person name="Salamov A.A."/>
            <person name="LaButti K.M."/>
            <person name="Sun H."/>
            <person name="Clum A."/>
            <person name="Pangilinan J.L."/>
            <person name="Lindquist E.A."/>
            <person name="Lucas S."/>
            <person name="Lapidus A."/>
            <person name="Jin M."/>
            <person name="Gunawan C."/>
            <person name="Balan V."/>
            <person name="Dale B.E."/>
            <person name="Jeffries T.W."/>
            <person name="Zinkel R."/>
            <person name="Barry K.W."/>
            <person name="Grigoriev I.V."/>
            <person name="Gasch A.P."/>
        </authorList>
    </citation>
    <scope>NUCLEOTIDE SEQUENCE [LARGE SCALE GENOMIC DNA]</scope>
    <source>
        <strain evidence="7">ATCC 10573 / BCRC 21748 / CBS 615 / JCM 9827 / NBRC 10315 / NRRL Y-1498 / VKM Y-70</strain>
    </source>
</reference>
<dbReference type="Proteomes" id="UP000000707">
    <property type="component" value="Unassembled WGS sequence"/>
</dbReference>
<dbReference type="GO" id="GO:0030479">
    <property type="term" value="C:actin cortical patch"/>
    <property type="evidence" value="ECO:0007669"/>
    <property type="project" value="TreeGrafter"/>
</dbReference>
<dbReference type="FunFam" id="1.20.1270.60:FF:000014">
    <property type="entry name" value="Protein hob3, variant"/>
    <property type="match status" value="1"/>
</dbReference>
<keyword evidence="7" id="KW-1185">Reference proteome</keyword>
<sequence>MSWNGLKKAINRAGTQVKVRTGQIDQTVDRQFDFEEKRFKTMETNSLKLQKELKHYLDSLRILTSAQMNVAEVLKSFYGEDDIVTARDKIEKGVNPDNFSEEYYNVTKDLNDNVLASLEGPYNQTILNSVARFNSYFIEINDAIKKRANKKLDYDAMKKKLQTMVENPKSNEINTNEYEAKLSEIKSELEDKRAMYENLNDKLKQELPQLINLRVPFLNPSFESFIKLQLRFFNEGYSSLNNLQLRLDANLRQDYINGNLESRLDDVLMKMRELNITGSR</sequence>
<accession>G3B9X0</accession>
<dbReference type="Gene3D" id="1.20.1270.60">
    <property type="entry name" value="Arfaptin homology (AH) domain/BAR domain"/>
    <property type="match status" value="1"/>
</dbReference>
<dbReference type="GO" id="GO:0006897">
    <property type="term" value="P:endocytosis"/>
    <property type="evidence" value="ECO:0007669"/>
    <property type="project" value="InterPro"/>
</dbReference>
<protein>
    <submittedName>
        <fullName evidence="6">BAR-domain-containing protein</fullName>
    </submittedName>
</protein>
<dbReference type="GO" id="GO:0043332">
    <property type="term" value="C:mating projection tip"/>
    <property type="evidence" value="ECO:0007669"/>
    <property type="project" value="TreeGrafter"/>
</dbReference>
<proteinExistence type="predicted"/>